<dbReference type="InterPro" id="IPR010359">
    <property type="entry name" value="IrrE_HExxH"/>
</dbReference>
<evidence type="ECO:0000313" key="3">
    <source>
        <dbReference type="Proteomes" id="UP000034492"/>
    </source>
</evidence>
<dbReference type="AlphaFoldDB" id="A0A0G0F380"/>
<dbReference type="Proteomes" id="UP000034492">
    <property type="component" value="Unassembled WGS sequence"/>
</dbReference>
<dbReference type="EMBL" id="LBSA01000032">
    <property type="protein sequence ID" value="KKQ08065.1"/>
    <property type="molecule type" value="Genomic_DNA"/>
</dbReference>
<gene>
    <name evidence="2" type="ORF">US19_C0032G0009</name>
</gene>
<reference evidence="2 3" key="1">
    <citation type="journal article" date="2015" name="Nature">
        <title>rRNA introns, odd ribosomes, and small enigmatic genomes across a large radiation of phyla.</title>
        <authorList>
            <person name="Brown C.T."/>
            <person name="Hug L.A."/>
            <person name="Thomas B.C."/>
            <person name="Sharon I."/>
            <person name="Castelle C.J."/>
            <person name="Singh A."/>
            <person name="Wilkins M.J."/>
            <person name="Williams K.H."/>
            <person name="Banfield J.F."/>
        </authorList>
    </citation>
    <scope>NUCLEOTIDE SEQUENCE [LARGE SCALE GENOMIC DNA]</scope>
</reference>
<dbReference type="Pfam" id="PF06114">
    <property type="entry name" value="Peptidase_M78"/>
    <property type="match status" value="1"/>
</dbReference>
<name>A0A0G0F380_9BACT</name>
<organism evidence="2 3">
    <name type="scientific">Candidatus Daviesbacteria bacterium GW2011_GWB1_36_5</name>
    <dbReference type="NCBI Taxonomy" id="1618426"/>
    <lineage>
        <taxon>Bacteria</taxon>
        <taxon>Candidatus Daviesiibacteriota</taxon>
    </lineage>
</organism>
<sequence>MNSQAIVKAFGGRLVGNAYMKAMVSKAVSKLPGDISNHLIHSTWFLSSDEDSWGYAFNGNDLKGKHLIFLSDVLFDQGETQIIFTILHEIGHIILGHKNSIGYIQTKEEIKLQESEADQFAKKYLLA</sequence>
<protein>
    <recommendedName>
        <fullName evidence="1">IrrE N-terminal-like domain-containing protein</fullName>
    </recommendedName>
</protein>
<accession>A0A0G0F380</accession>
<evidence type="ECO:0000259" key="1">
    <source>
        <dbReference type="Pfam" id="PF06114"/>
    </source>
</evidence>
<feature type="domain" description="IrrE N-terminal-like" evidence="1">
    <location>
        <begin position="77"/>
        <end position="126"/>
    </location>
</feature>
<comment type="caution">
    <text evidence="2">The sequence shown here is derived from an EMBL/GenBank/DDBJ whole genome shotgun (WGS) entry which is preliminary data.</text>
</comment>
<dbReference type="Gene3D" id="1.10.10.2910">
    <property type="match status" value="1"/>
</dbReference>
<evidence type="ECO:0000313" key="2">
    <source>
        <dbReference type="EMBL" id="KKQ08065.1"/>
    </source>
</evidence>
<proteinExistence type="predicted"/>